<evidence type="ECO:0000256" key="6">
    <source>
        <dbReference type="ARBA" id="ARBA00023316"/>
    </source>
</evidence>
<dbReference type="GO" id="GO:0009252">
    <property type="term" value="P:peptidoglycan biosynthetic process"/>
    <property type="evidence" value="ECO:0007669"/>
    <property type="project" value="UniProtKB-KW"/>
</dbReference>
<dbReference type="PROSITE" id="PS51257">
    <property type="entry name" value="PROKAR_LIPOPROTEIN"/>
    <property type="match status" value="1"/>
</dbReference>
<keyword evidence="4" id="KW-0133">Cell shape</keyword>
<dbReference type="STRING" id="69279.BG36_03850"/>
<evidence type="ECO:0000259" key="10">
    <source>
        <dbReference type="Pfam" id="PF00768"/>
    </source>
</evidence>
<dbReference type="AlphaFoldDB" id="A0A011US09"/>
<evidence type="ECO:0000256" key="3">
    <source>
        <dbReference type="ARBA" id="ARBA00022801"/>
    </source>
</evidence>
<comment type="similarity">
    <text evidence="1 9">Belongs to the peptidase S11 family.</text>
</comment>
<dbReference type="Gene3D" id="3.40.710.10">
    <property type="entry name" value="DD-peptidase/beta-lactamase superfamily"/>
    <property type="match status" value="1"/>
</dbReference>
<protein>
    <submittedName>
        <fullName evidence="11">Penicillin-binding protein</fullName>
    </submittedName>
</protein>
<dbReference type="PATRIC" id="fig|69279.3.peg.2167"/>
<dbReference type="Proteomes" id="UP000019849">
    <property type="component" value="Unassembled WGS sequence"/>
</dbReference>
<dbReference type="HOGENOM" id="CLU_027070_1_2_5"/>
<keyword evidence="6" id="KW-0961">Cell wall biogenesis/degradation</keyword>
<dbReference type="eggNOG" id="COG1686">
    <property type="taxonomic scope" value="Bacteria"/>
</dbReference>
<keyword evidence="5" id="KW-0573">Peptidoglycan synthesis</keyword>
<organism evidence="11 12">
    <name type="scientific">Aquamicrobium defluvii</name>
    <dbReference type="NCBI Taxonomy" id="69279"/>
    <lineage>
        <taxon>Bacteria</taxon>
        <taxon>Pseudomonadati</taxon>
        <taxon>Pseudomonadota</taxon>
        <taxon>Alphaproteobacteria</taxon>
        <taxon>Hyphomicrobiales</taxon>
        <taxon>Phyllobacteriaceae</taxon>
        <taxon>Aquamicrobium</taxon>
    </lineage>
</organism>
<evidence type="ECO:0000256" key="8">
    <source>
        <dbReference type="PIRSR" id="PIRSR618044-2"/>
    </source>
</evidence>
<evidence type="ECO:0000313" key="12">
    <source>
        <dbReference type="Proteomes" id="UP000019849"/>
    </source>
</evidence>
<feature type="binding site" evidence="8">
    <location>
        <position position="234"/>
    </location>
    <ligand>
        <name>substrate</name>
    </ligand>
</feature>
<dbReference type="PRINTS" id="PR00725">
    <property type="entry name" value="DADACBPTASE1"/>
</dbReference>
<dbReference type="Pfam" id="PF00768">
    <property type="entry name" value="Peptidase_S11"/>
    <property type="match status" value="1"/>
</dbReference>
<dbReference type="GO" id="GO:0008360">
    <property type="term" value="P:regulation of cell shape"/>
    <property type="evidence" value="ECO:0007669"/>
    <property type="project" value="UniProtKB-KW"/>
</dbReference>
<evidence type="ECO:0000256" key="7">
    <source>
        <dbReference type="PIRSR" id="PIRSR618044-1"/>
    </source>
</evidence>
<dbReference type="GO" id="GO:0006508">
    <property type="term" value="P:proteolysis"/>
    <property type="evidence" value="ECO:0007669"/>
    <property type="project" value="InterPro"/>
</dbReference>
<dbReference type="GO" id="GO:0071555">
    <property type="term" value="P:cell wall organization"/>
    <property type="evidence" value="ECO:0007669"/>
    <property type="project" value="UniProtKB-KW"/>
</dbReference>
<accession>A0A011US09</accession>
<proteinExistence type="inferred from homology"/>
<feature type="active site" evidence="7">
    <location>
        <position position="132"/>
    </location>
</feature>
<evidence type="ECO:0000256" key="1">
    <source>
        <dbReference type="ARBA" id="ARBA00007164"/>
    </source>
</evidence>
<evidence type="ECO:0000256" key="5">
    <source>
        <dbReference type="ARBA" id="ARBA00022984"/>
    </source>
</evidence>
<name>A0A011US09_9HYPH</name>
<keyword evidence="2" id="KW-0732">Signal</keyword>
<dbReference type="SUPFAM" id="SSF56601">
    <property type="entry name" value="beta-lactamase/transpeptidase-like"/>
    <property type="match status" value="1"/>
</dbReference>
<feature type="active site" description="Acyl-ester intermediate" evidence="7">
    <location>
        <position position="72"/>
    </location>
</feature>
<gene>
    <name evidence="11" type="ORF">BG36_03850</name>
</gene>
<dbReference type="InterPro" id="IPR018044">
    <property type="entry name" value="Peptidase_S11"/>
</dbReference>
<dbReference type="InterPro" id="IPR001967">
    <property type="entry name" value="Peptidase_S11_N"/>
</dbReference>
<feature type="domain" description="Peptidase S11 D-alanyl-D-alanine carboxypeptidase A N-terminal" evidence="10">
    <location>
        <begin position="47"/>
        <end position="265"/>
    </location>
</feature>
<evidence type="ECO:0000256" key="4">
    <source>
        <dbReference type="ARBA" id="ARBA00022960"/>
    </source>
</evidence>
<dbReference type="PANTHER" id="PTHR21581:SF6">
    <property type="entry name" value="TRAFFICKING PROTEIN PARTICLE COMPLEX SUBUNIT 12"/>
    <property type="match status" value="1"/>
</dbReference>
<dbReference type="PANTHER" id="PTHR21581">
    <property type="entry name" value="D-ALANYL-D-ALANINE CARBOXYPEPTIDASE"/>
    <property type="match status" value="1"/>
</dbReference>
<evidence type="ECO:0000256" key="9">
    <source>
        <dbReference type="RuleBase" id="RU004016"/>
    </source>
</evidence>
<reference evidence="11 12" key="1">
    <citation type="submission" date="2014-02" db="EMBL/GenBank/DDBJ databases">
        <title>Aquamicrobium defluvii Genome sequencing.</title>
        <authorList>
            <person name="Wang X."/>
        </authorList>
    </citation>
    <scope>NUCLEOTIDE SEQUENCE [LARGE SCALE GENOMIC DNA]</scope>
    <source>
        <strain evidence="11 12">W13Z1</strain>
    </source>
</reference>
<dbReference type="EMBL" id="JENY01000012">
    <property type="protein sequence ID" value="EXL08663.1"/>
    <property type="molecule type" value="Genomic_DNA"/>
</dbReference>
<evidence type="ECO:0000256" key="2">
    <source>
        <dbReference type="ARBA" id="ARBA00022729"/>
    </source>
</evidence>
<evidence type="ECO:0000313" key="11">
    <source>
        <dbReference type="EMBL" id="EXL08663.1"/>
    </source>
</evidence>
<sequence length="296" mass="32188">MSHGKLLSRLLHKLVVLFTLTALIGGCTTAMPPEAVLSVPAAPQKYASIVVDARTGKQLFEMNSTSARYPASLTKMMTLYMLFEALTAGRVEKDAEIPVSAYAASRPPSKLGLRPGERIDVDTAIRALTVKSANDVAAAVGEYLADSEDAFAAAMTAKARQLGMRNTTFRNASGLPDEGQFTTARDMAVLGIALRNRFPQYYHYFSAKDFMFRGKLVRGHNDMLGRVHGVDGIKTGYIRASGFNIVTSYSADGRRYVVVVMGANTARERNAHAESLLERALGASPDKTRVVFQESR</sequence>
<dbReference type="GO" id="GO:0009002">
    <property type="term" value="F:serine-type D-Ala-D-Ala carboxypeptidase activity"/>
    <property type="evidence" value="ECO:0007669"/>
    <property type="project" value="InterPro"/>
</dbReference>
<keyword evidence="3" id="KW-0378">Hydrolase</keyword>
<dbReference type="InterPro" id="IPR012338">
    <property type="entry name" value="Beta-lactam/transpept-like"/>
</dbReference>
<comment type="caution">
    <text evidence="11">The sequence shown here is derived from an EMBL/GenBank/DDBJ whole genome shotgun (WGS) entry which is preliminary data.</text>
</comment>
<feature type="active site" description="Proton acceptor" evidence="7">
    <location>
        <position position="75"/>
    </location>
</feature>